<accession>A0A9D1S9Q8</accession>
<keyword evidence="1" id="KW-0472">Membrane</keyword>
<dbReference type="InterPro" id="IPR007621">
    <property type="entry name" value="TPM_dom"/>
</dbReference>
<evidence type="ECO:0000259" key="2">
    <source>
        <dbReference type="Pfam" id="PF04536"/>
    </source>
</evidence>
<dbReference type="EMBL" id="DVNH01000025">
    <property type="protein sequence ID" value="HIU51712.1"/>
    <property type="molecule type" value="Genomic_DNA"/>
</dbReference>
<dbReference type="Gene3D" id="3.10.310.50">
    <property type="match status" value="1"/>
</dbReference>
<keyword evidence="1" id="KW-1133">Transmembrane helix</keyword>
<evidence type="ECO:0000256" key="1">
    <source>
        <dbReference type="SAM" id="Phobius"/>
    </source>
</evidence>
<dbReference type="AlphaFoldDB" id="A0A9D1S9Q8"/>
<reference evidence="3" key="2">
    <citation type="journal article" date="2021" name="PeerJ">
        <title>Extensive microbial diversity within the chicken gut microbiome revealed by metagenomics and culture.</title>
        <authorList>
            <person name="Gilroy R."/>
            <person name="Ravi A."/>
            <person name="Getino M."/>
            <person name="Pursley I."/>
            <person name="Horton D.L."/>
            <person name="Alikhan N.F."/>
            <person name="Baker D."/>
            <person name="Gharbi K."/>
            <person name="Hall N."/>
            <person name="Watson M."/>
            <person name="Adriaenssens E.M."/>
            <person name="Foster-Nyarko E."/>
            <person name="Jarju S."/>
            <person name="Secka A."/>
            <person name="Antonio M."/>
            <person name="Oren A."/>
            <person name="Chaudhuri R.R."/>
            <person name="La Ragione R."/>
            <person name="Hildebrand F."/>
            <person name="Pallen M.J."/>
        </authorList>
    </citation>
    <scope>NUCLEOTIDE SEQUENCE</scope>
    <source>
        <strain evidence="3">CHK195-15760</strain>
    </source>
</reference>
<feature type="transmembrane region" description="Helical" evidence="1">
    <location>
        <begin position="242"/>
        <end position="263"/>
    </location>
</feature>
<name>A0A9D1S9Q8_9FIRM</name>
<dbReference type="Proteomes" id="UP000824093">
    <property type="component" value="Unassembled WGS sequence"/>
</dbReference>
<evidence type="ECO:0000313" key="4">
    <source>
        <dbReference type="Proteomes" id="UP000824093"/>
    </source>
</evidence>
<dbReference type="PANTHER" id="PTHR30373">
    <property type="entry name" value="UPF0603 PROTEIN YGCG"/>
    <property type="match status" value="1"/>
</dbReference>
<gene>
    <name evidence="3" type="ORF">IAB70_03710</name>
</gene>
<feature type="domain" description="TPM" evidence="2">
    <location>
        <begin position="39"/>
        <end position="159"/>
    </location>
</feature>
<comment type="caution">
    <text evidence="3">The sequence shown here is derived from an EMBL/GenBank/DDBJ whole genome shotgun (WGS) entry which is preliminary data.</text>
</comment>
<reference evidence="3" key="1">
    <citation type="submission" date="2020-10" db="EMBL/GenBank/DDBJ databases">
        <authorList>
            <person name="Gilroy R."/>
        </authorList>
    </citation>
    <scope>NUCLEOTIDE SEQUENCE</scope>
    <source>
        <strain evidence="3">CHK195-15760</strain>
    </source>
</reference>
<keyword evidence="1" id="KW-0812">Transmembrane</keyword>
<organism evidence="3 4">
    <name type="scientific">Candidatus Merdicola faecigallinarum</name>
    <dbReference type="NCBI Taxonomy" id="2840862"/>
    <lineage>
        <taxon>Bacteria</taxon>
        <taxon>Bacillati</taxon>
        <taxon>Bacillota</taxon>
        <taxon>Clostridia</taxon>
        <taxon>Candidatus Merdicola</taxon>
    </lineage>
</organism>
<dbReference type="Pfam" id="PF04536">
    <property type="entry name" value="TPM_phosphatase"/>
    <property type="match status" value="1"/>
</dbReference>
<evidence type="ECO:0000313" key="3">
    <source>
        <dbReference type="EMBL" id="HIU51712.1"/>
    </source>
</evidence>
<protein>
    <submittedName>
        <fullName evidence="3">TPM domain-containing protein</fullName>
    </submittedName>
</protein>
<feature type="transmembrane region" description="Helical" evidence="1">
    <location>
        <begin position="218"/>
        <end position="236"/>
    </location>
</feature>
<proteinExistence type="predicted"/>
<dbReference type="PANTHER" id="PTHR30373:SF2">
    <property type="entry name" value="UPF0603 PROTEIN YGCG"/>
    <property type="match status" value="1"/>
</dbReference>
<sequence length="281" mass="32461">MLLLNKLKKVIICSAIFFSILFLNGSNYAIVSPTKDFYVNDYANLLSEETKKYILQTNQDLNQKTGAQIVVVTVKNLEGKSIEEYANQLFREFGIGDKEKNNGLLLLCSYEDRMFRVEVGYGLEGCLPDGKTGRLQDEYIIPYLRENKFDEGIRNGYSAFLGEVAEEYNITIDRREEATIKITSTQFVRNITLGCYSGLIVGIIIRIYMRKGNKKKGLIAYGITIIISFIVSFVIFNTYSFALMYFVISGLGIISSGRGRIFYHRWTWKIWRIRRRIVWRI</sequence>